<dbReference type="AlphaFoldDB" id="A0A2I1PBA3"/>
<protein>
    <submittedName>
        <fullName evidence="1">Uncharacterized protein</fullName>
    </submittedName>
</protein>
<gene>
    <name evidence="1" type="ORF">CYJ76_05525</name>
</gene>
<dbReference type="Proteomes" id="UP000234206">
    <property type="component" value="Unassembled WGS sequence"/>
</dbReference>
<evidence type="ECO:0000313" key="2">
    <source>
        <dbReference type="Proteomes" id="UP000234206"/>
    </source>
</evidence>
<evidence type="ECO:0000313" key="1">
    <source>
        <dbReference type="EMBL" id="PKZ41908.1"/>
    </source>
</evidence>
<reference evidence="1 2" key="1">
    <citation type="submission" date="2017-12" db="EMBL/GenBank/DDBJ databases">
        <title>Phylogenetic diversity of female urinary microbiome.</title>
        <authorList>
            <person name="Thomas-White K."/>
            <person name="Wolfe A.J."/>
        </authorList>
    </citation>
    <scope>NUCLEOTIDE SEQUENCE [LARGE SCALE GENOMIC DNA]</scope>
    <source>
        <strain evidence="1 2">UMB1298</strain>
    </source>
</reference>
<sequence>MSTDWPRTLRPFPSWSAPSGTWASTSATCCFPGIEGMTEDEVVHLFTEAHRPFAAHPAG</sequence>
<proteinExistence type="predicted"/>
<dbReference type="EMBL" id="PKIZ01000008">
    <property type="protein sequence ID" value="PKZ41908.1"/>
    <property type="molecule type" value="Genomic_DNA"/>
</dbReference>
<keyword evidence="2" id="KW-1185">Reference proteome</keyword>
<name>A0A2I1PBA3_9MICO</name>
<accession>A0A2I1PBA3</accession>
<organism evidence="1 2">
    <name type="scientific">Kytococcus schroeteri</name>
    <dbReference type="NCBI Taxonomy" id="138300"/>
    <lineage>
        <taxon>Bacteria</taxon>
        <taxon>Bacillati</taxon>
        <taxon>Actinomycetota</taxon>
        <taxon>Actinomycetes</taxon>
        <taxon>Micrococcales</taxon>
        <taxon>Kytococcaceae</taxon>
        <taxon>Kytococcus</taxon>
    </lineage>
</organism>
<comment type="caution">
    <text evidence="1">The sequence shown here is derived from an EMBL/GenBank/DDBJ whole genome shotgun (WGS) entry which is preliminary data.</text>
</comment>